<evidence type="ECO:0000256" key="11">
    <source>
        <dbReference type="SAM" id="MobiDB-lite"/>
    </source>
</evidence>
<comment type="subcellular location">
    <subcellularLocation>
        <location evidence="1">Cytoplasm</location>
    </subcellularLocation>
</comment>
<dbReference type="GO" id="GO:0008033">
    <property type="term" value="P:tRNA processing"/>
    <property type="evidence" value="ECO:0007669"/>
    <property type="project" value="UniProtKB-UniRule"/>
</dbReference>
<name>A0A7J6IDY8_COLFN</name>
<dbReference type="AlphaFoldDB" id="A0A7J6IDY8"/>
<sequence length="522" mass="58773">MQKSKGARRREDDIFTNNTFISESIASRTKLNTWNSAPKSQRKRGADHHPAPRQDFFSGDYCPSFTAFAPTTTATMEYLVRFSQAHESFRLPELQALADLEGIQMKVVEYSAETPFCIITLPSPDDAPRLVARSLLTQSIHALWASSTTYPSLHETLKSLFPSSTPPPTPLWSPSYATASFRFNLDTYQTTRPHADFIALINSFKYLPLAGPIRMKSPDIEFTLFEDWDLHGLAPKRIYLARLLGTGARHLSLTYDLKKRGYISTTSMDSELALVTANLAHAAPGKLFYDPFVGTGSFPIACAHFGALGFGSDIDGRCIRGAGGERSVLGNFAQYGLRHRVGEFWTADLTNTPVVRSGKRRWLDGIVCDPPYGVREGLRVLGCRDPEKTPWVVEAGKTRYKDKDFIAPKKPYSFLAMLNDILEFAGDTLVDGGRLSFWMPTANDEEQEIPVPEHPRLELVVICVQPFNKWSRRLITYRRIPDSQVDPERLAAYKRTFVEGTTADELNPFRRGYFTKFEKEEA</sequence>
<keyword evidence="15" id="KW-1185">Reference proteome</keyword>
<dbReference type="PANTHER" id="PTHR13370">
    <property type="entry name" value="RNA METHYLASE-RELATED"/>
    <property type="match status" value="1"/>
</dbReference>
<dbReference type="FunCoup" id="A0A7J6IDY8">
    <property type="interactions" value="837"/>
</dbReference>
<evidence type="ECO:0000256" key="9">
    <source>
        <dbReference type="ARBA" id="ARBA00066937"/>
    </source>
</evidence>
<dbReference type="GO" id="GO:0160102">
    <property type="term" value="F:tRNA (guanine(10)-N2)-methyltransferase activity"/>
    <property type="evidence" value="ECO:0007669"/>
    <property type="project" value="UniProtKB-EC"/>
</dbReference>
<evidence type="ECO:0000256" key="1">
    <source>
        <dbReference type="ARBA" id="ARBA00004496"/>
    </source>
</evidence>
<dbReference type="InterPro" id="IPR059073">
    <property type="entry name" value="TRMT11_N"/>
</dbReference>
<dbReference type="OrthoDB" id="296065at2759"/>
<feature type="domain" description="Ribosomal RNA large subunit methyltransferase K/L-like methyltransferase" evidence="12">
    <location>
        <begin position="260"/>
        <end position="375"/>
    </location>
</feature>
<dbReference type="Pfam" id="PF01170">
    <property type="entry name" value="UPF0020"/>
    <property type="match status" value="1"/>
</dbReference>
<dbReference type="GO" id="GO:0005737">
    <property type="term" value="C:cytoplasm"/>
    <property type="evidence" value="ECO:0007669"/>
    <property type="project" value="UniProtKB-SubCell"/>
</dbReference>
<evidence type="ECO:0000256" key="2">
    <source>
        <dbReference type="ARBA" id="ARBA00022490"/>
    </source>
</evidence>
<dbReference type="GO" id="GO:0032259">
    <property type="term" value="P:methylation"/>
    <property type="evidence" value="ECO:0007669"/>
    <property type="project" value="UniProtKB-UniRule"/>
</dbReference>
<evidence type="ECO:0000256" key="4">
    <source>
        <dbReference type="ARBA" id="ARBA00022603"/>
    </source>
</evidence>
<dbReference type="InterPro" id="IPR000241">
    <property type="entry name" value="RlmKL-like_Mtase"/>
</dbReference>
<dbReference type="PROSITE" id="PS00092">
    <property type="entry name" value="N6_MTASE"/>
    <property type="match status" value="1"/>
</dbReference>
<evidence type="ECO:0000313" key="15">
    <source>
        <dbReference type="Proteomes" id="UP000011096"/>
    </source>
</evidence>
<dbReference type="RefSeq" id="XP_066006832.1">
    <property type="nucleotide sequence ID" value="XM_066153548.1"/>
</dbReference>
<evidence type="ECO:0000256" key="10">
    <source>
        <dbReference type="PROSITE-ProRule" id="PRU00959"/>
    </source>
</evidence>
<dbReference type="GO" id="GO:0043527">
    <property type="term" value="C:tRNA methyltransferase complex"/>
    <property type="evidence" value="ECO:0007669"/>
    <property type="project" value="UniProtKB-ARBA"/>
</dbReference>
<evidence type="ECO:0000256" key="6">
    <source>
        <dbReference type="ARBA" id="ARBA00022691"/>
    </source>
</evidence>
<dbReference type="InParanoid" id="A0A7J6IDY8"/>
<dbReference type="Pfam" id="PF25904">
    <property type="entry name" value="Tmrp11_N"/>
    <property type="match status" value="1"/>
</dbReference>
<dbReference type="PANTHER" id="PTHR13370:SF3">
    <property type="entry name" value="TRNA (GUANINE(10)-N2)-METHYLTRANSFERASE HOMOLOG"/>
    <property type="match status" value="1"/>
</dbReference>
<evidence type="ECO:0000259" key="13">
    <source>
        <dbReference type="Pfam" id="PF25904"/>
    </source>
</evidence>
<dbReference type="EC" id="2.1.1.214" evidence="9"/>
<evidence type="ECO:0000313" key="14">
    <source>
        <dbReference type="EMBL" id="KAF4474034.1"/>
    </source>
</evidence>
<keyword evidence="8 10" id="KW-0694">RNA-binding</keyword>
<dbReference type="EMBL" id="ANPB02000011">
    <property type="protein sequence ID" value="KAF4474034.1"/>
    <property type="molecule type" value="Genomic_DNA"/>
</dbReference>
<dbReference type="GO" id="GO:0000049">
    <property type="term" value="F:tRNA binding"/>
    <property type="evidence" value="ECO:0007669"/>
    <property type="project" value="UniProtKB-UniRule"/>
</dbReference>
<keyword evidence="4 10" id="KW-0489">Methyltransferase</keyword>
<comment type="similarity">
    <text evidence="10">Belongs to the class I-like SAM-binding methyltransferase superfamily. TRM11 methyltransferase family.</text>
</comment>
<dbReference type="PIRSF" id="PIRSF017259">
    <property type="entry name" value="tRNA_mtfrase_TRM11"/>
    <property type="match status" value="1"/>
</dbReference>
<gene>
    <name evidence="14" type="primary">TRM11</name>
    <name evidence="14" type="ORF">CGGC5_v016636</name>
</gene>
<protein>
    <recommendedName>
        <fullName evidence="9">tRNA (guanine(10)-N(2))-methyltransferase</fullName>
        <ecNumber evidence="9">2.1.1.214</ecNumber>
    </recommendedName>
</protein>
<feature type="domain" description="tRNA (guanine(10)-N(2))-methyltransferase TRMT11 N-terminal" evidence="13">
    <location>
        <begin position="76"/>
        <end position="249"/>
    </location>
</feature>
<dbReference type="Proteomes" id="UP000011096">
    <property type="component" value="Unassembled WGS sequence"/>
</dbReference>
<reference evidence="14 15" key="2">
    <citation type="submission" date="2020-04" db="EMBL/GenBank/DDBJ databases">
        <title>Genome sequencing and assembly of multiple isolates from the Colletotrichum gloeosporioides species complex.</title>
        <authorList>
            <person name="Gan P."/>
            <person name="Shirasu K."/>
        </authorList>
    </citation>
    <scope>NUCLEOTIDE SEQUENCE [LARGE SCALE GENOMIC DNA]</scope>
    <source>
        <strain evidence="14 15">Nara gc5</strain>
    </source>
</reference>
<evidence type="ECO:0000259" key="12">
    <source>
        <dbReference type="Pfam" id="PF01170"/>
    </source>
</evidence>
<feature type="region of interest" description="Disordered" evidence="11">
    <location>
        <begin position="32"/>
        <end position="53"/>
    </location>
</feature>
<dbReference type="InterPro" id="IPR016691">
    <property type="entry name" value="TRMT11"/>
</dbReference>
<dbReference type="SUPFAM" id="SSF53335">
    <property type="entry name" value="S-adenosyl-L-methionine-dependent methyltransferases"/>
    <property type="match status" value="1"/>
</dbReference>
<dbReference type="GeneID" id="43621204"/>
<reference evidence="14 15" key="1">
    <citation type="submission" date="2012-08" db="EMBL/GenBank/DDBJ databases">
        <authorList>
            <person name="Gan P.H.P."/>
            <person name="Ikeda K."/>
            <person name="Irieda H."/>
            <person name="Narusaka M."/>
            <person name="O'Connell R.J."/>
            <person name="Narusaka Y."/>
            <person name="Takano Y."/>
            <person name="Kubo Y."/>
            <person name="Shirasu K."/>
        </authorList>
    </citation>
    <scope>NUCLEOTIDE SEQUENCE [LARGE SCALE GENOMIC DNA]</scope>
    <source>
        <strain evidence="14 15">Nara gc5</strain>
    </source>
</reference>
<evidence type="ECO:0000256" key="5">
    <source>
        <dbReference type="ARBA" id="ARBA00022679"/>
    </source>
</evidence>
<keyword evidence="3 10" id="KW-0820">tRNA-binding</keyword>
<evidence type="ECO:0000256" key="8">
    <source>
        <dbReference type="ARBA" id="ARBA00022884"/>
    </source>
</evidence>
<accession>A0A7J6IDY8</accession>
<keyword evidence="5 10" id="KW-0808">Transferase</keyword>
<keyword evidence="7 10" id="KW-0819">tRNA processing</keyword>
<keyword evidence="2" id="KW-0963">Cytoplasm</keyword>
<comment type="caution">
    <text evidence="14">The sequence shown here is derived from an EMBL/GenBank/DDBJ whole genome shotgun (WGS) entry which is preliminary data.</text>
</comment>
<dbReference type="PROSITE" id="PS51627">
    <property type="entry name" value="SAM_MT_TRM11"/>
    <property type="match status" value="1"/>
</dbReference>
<evidence type="ECO:0000256" key="7">
    <source>
        <dbReference type="ARBA" id="ARBA00022694"/>
    </source>
</evidence>
<organism evidence="14 15">
    <name type="scientific">Colletotrichum fructicola (strain Nara gc5)</name>
    <name type="common">Anthracnose fungus</name>
    <name type="synonym">Colletotrichum gloeosporioides (strain Nara gc5)</name>
    <dbReference type="NCBI Taxonomy" id="1213859"/>
    <lineage>
        <taxon>Eukaryota</taxon>
        <taxon>Fungi</taxon>
        <taxon>Dikarya</taxon>
        <taxon>Ascomycota</taxon>
        <taxon>Pezizomycotina</taxon>
        <taxon>Sordariomycetes</taxon>
        <taxon>Hypocreomycetidae</taxon>
        <taxon>Glomerellales</taxon>
        <taxon>Glomerellaceae</taxon>
        <taxon>Colletotrichum</taxon>
        <taxon>Colletotrichum gloeosporioides species complex</taxon>
    </lineage>
</organism>
<dbReference type="Gene3D" id="3.40.50.150">
    <property type="entry name" value="Vaccinia Virus protein VP39"/>
    <property type="match status" value="1"/>
</dbReference>
<keyword evidence="6 10" id="KW-0949">S-adenosyl-L-methionine</keyword>
<evidence type="ECO:0000256" key="3">
    <source>
        <dbReference type="ARBA" id="ARBA00022555"/>
    </source>
</evidence>
<dbReference type="InterPro" id="IPR002052">
    <property type="entry name" value="DNA_methylase_N6_adenine_CS"/>
</dbReference>
<dbReference type="InterPro" id="IPR029063">
    <property type="entry name" value="SAM-dependent_MTases_sf"/>
</dbReference>
<proteinExistence type="inferred from homology"/>